<dbReference type="InterPro" id="IPR000742">
    <property type="entry name" value="EGF"/>
</dbReference>
<reference evidence="5" key="1">
    <citation type="submission" date="2023-07" db="EMBL/GenBank/DDBJ databases">
        <authorList>
            <consortium name="AG Swart"/>
            <person name="Singh M."/>
            <person name="Singh A."/>
            <person name="Seah K."/>
            <person name="Emmerich C."/>
        </authorList>
    </citation>
    <scope>NUCLEOTIDE SEQUENCE</scope>
    <source>
        <strain evidence="5">DP1</strain>
    </source>
</reference>
<dbReference type="CDD" id="cd00054">
    <property type="entry name" value="EGF_CA"/>
    <property type="match status" value="1"/>
</dbReference>
<keyword evidence="1" id="KW-0245">EGF-like domain</keyword>
<keyword evidence="2" id="KW-0472">Membrane</keyword>
<evidence type="ECO:0000256" key="2">
    <source>
        <dbReference type="SAM" id="Phobius"/>
    </source>
</evidence>
<feature type="transmembrane region" description="Helical" evidence="2">
    <location>
        <begin position="208"/>
        <end position="233"/>
    </location>
</feature>
<accession>A0AAD1XSK6</accession>
<evidence type="ECO:0000256" key="3">
    <source>
        <dbReference type="SAM" id="SignalP"/>
    </source>
</evidence>
<feature type="signal peptide" evidence="3">
    <location>
        <begin position="1"/>
        <end position="23"/>
    </location>
</feature>
<evidence type="ECO:0000259" key="4">
    <source>
        <dbReference type="PROSITE" id="PS50026"/>
    </source>
</evidence>
<name>A0AAD1XSK6_EUPCR</name>
<evidence type="ECO:0000256" key="1">
    <source>
        <dbReference type="PROSITE-ProRule" id="PRU00076"/>
    </source>
</evidence>
<proteinExistence type="predicted"/>
<comment type="caution">
    <text evidence="1">Lacks conserved residue(s) required for the propagation of feature annotation.</text>
</comment>
<dbReference type="Proteomes" id="UP001295684">
    <property type="component" value="Unassembled WGS sequence"/>
</dbReference>
<feature type="chain" id="PRO_5041952874" description="EGF-like domain-containing protein" evidence="3">
    <location>
        <begin position="24"/>
        <end position="291"/>
    </location>
</feature>
<dbReference type="PROSITE" id="PS50026">
    <property type="entry name" value="EGF_3"/>
    <property type="match status" value="1"/>
</dbReference>
<evidence type="ECO:0000313" key="5">
    <source>
        <dbReference type="EMBL" id="CAI2378059.1"/>
    </source>
</evidence>
<keyword evidence="2" id="KW-1133">Transmembrane helix</keyword>
<protein>
    <recommendedName>
        <fullName evidence="4">EGF-like domain-containing protein</fullName>
    </recommendedName>
</protein>
<feature type="domain" description="EGF-like" evidence="4">
    <location>
        <begin position="165"/>
        <end position="196"/>
    </location>
</feature>
<keyword evidence="6" id="KW-1185">Reference proteome</keyword>
<keyword evidence="1" id="KW-1015">Disulfide bond</keyword>
<evidence type="ECO:0000313" key="6">
    <source>
        <dbReference type="Proteomes" id="UP001295684"/>
    </source>
</evidence>
<gene>
    <name evidence="5" type="ORF">ECRASSUSDP1_LOCUS19451</name>
</gene>
<dbReference type="EMBL" id="CAMPGE010019748">
    <property type="protein sequence ID" value="CAI2378059.1"/>
    <property type="molecule type" value="Genomic_DNA"/>
</dbReference>
<keyword evidence="2" id="KW-0812">Transmembrane</keyword>
<dbReference type="SUPFAM" id="SSF57196">
    <property type="entry name" value="EGF/Laminin"/>
    <property type="match status" value="1"/>
</dbReference>
<organism evidence="5 6">
    <name type="scientific">Euplotes crassus</name>
    <dbReference type="NCBI Taxonomy" id="5936"/>
    <lineage>
        <taxon>Eukaryota</taxon>
        <taxon>Sar</taxon>
        <taxon>Alveolata</taxon>
        <taxon>Ciliophora</taxon>
        <taxon>Intramacronucleata</taxon>
        <taxon>Spirotrichea</taxon>
        <taxon>Hypotrichia</taxon>
        <taxon>Euplotida</taxon>
        <taxon>Euplotidae</taxon>
        <taxon>Moneuplotes</taxon>
    </lineage>
</organism>
<feature type="disulfide bond" evidence="1">
    <location>
        <begin position="169"/>
        <end position="179"/>
    </location>
</feature>
<sequence>MEVWSKRFIILFVLIFGIFLCNAQKLDESYFIPEIQVIEPSPRKGSKGNLFSPLECGGFQGSGRSNFIASPNTDVFFKWKTINPDIDGMCRITIQESTSEPFKPVEVKGYTEEGWFMCGRRGNSLEQKEFKTPSYTCDICTLQLQFNTSQGMVSICSDISLLEGEVIDCEGRCQNGGTCYNGVCLCASGFGGKYCEGKGYYEDNSPNIWIILLVILIVIAFFVLSGICLIRFINKSKDNYHKKAASSSDFEKEIFDDTAYDDQKDFQQNSYVDRRKPFKHHKFENEDEYAN</sequence>
<feature type="disulfide bond" evidence="1">
    <location>
        <begin position="186"/>
        <end position="195"/>
    </location>
</feature>
<dbReference type="PROSITE" id="PS00022">
    <property type="entry name" value="EGF_1"/>
    <property type="match status" value="1"/>
</dbReference>
<keyword evidence="3" id="KW-0732">Signal</keyword>
<comment type="caution">
    <text evidence="5">The sequence shown here is derived from an EMBL/GenBank/DDBJ whole genome shotgun (WGS) entry which is preliminary data.</text>
</comment>
<dbReference type="PROSITE" id="PS01186">
    <property type="entry name" value="EGF_2"/>
    <property type="match status" value="1"/>
</dbReference>
<dbReference type="AlphaFoldDB" id="A0AAD1XSK6"/>